<dbReference type="Proteomes" id="UP001333996">
    <property type="component" value="Unassembled WGS sequence"/>
</dbReference>
<dbReference type="InterPro" id="IPR035906">
    <property type="entry name" value="MetI-like_sf"/>
</dbReference>
<keyword evidence="4 6" id="KW-1133">Transmembrane helix</keyword>
<sequence>MNQVTSYVESNWQQIQQWGLTTVWLAAVPVVVGLALAVPCGWIAYRYKWLEGPLVSGLSVIYTVPSVVLFLVLPDVFGTKILDPFNVMAALTIYSFVLLVRTVSGALGSVPHSVLSAAGAMGYTGRQLVLRVHLPLAVPVIAAGVRVAAVSNVSLVSVASVIGTAQLGQLFIAGNNTSSLAPIIVGLFAFMAIALVYDLVIITLTRLLTPWHRAVAP</sequence>
<dbReference type="InterPro" id="IPR051204">
    <property type="entry name" value="ABC_transp_perm/SBD"/>
</dbReference>
<dbReference type="RefSeq" id="WP_329511497.1">
    <property type="nucleotide sequence ID" value="NZ_BAAAYZ010000315.1"/>
</dbReference>
<dbReference type="PANTHER" id="PTHR30177">
    <property type="entry name" value="GLYCINE BETAINE/L-PROLINE TRANSPORT SYSTEM PERMEASE PROTEIN PROW"/>
    <property type="match status" value="1"/>
</dbReference>
<name>A0ABU7FSM1_9ACTN</name>
<feature type="domain" description="ABC transmembrane type-1" evidence="7">
    <location>
        <begin position="19"/>
        <end position="208"/>
    </location>
</feature>
<gene>
    <name evidence="8" type="ORF">VXC91_35640</name>
</gene>
<dbReference type="SUPFAM" id="SSF161098">
    <property type="entry name" value="MetI-like"/>
    <property type="match status" value="1"/>
</dbReference>
<organism evidence="8 9">
    <name type="scientific">Streptomyces chiangmaiensis</name>
    <dbReference type="NCBI Taxonomy" id="766497"/>
    <lineage>
        <taxon>Bacteria</taxon>
        <taxon>Bacillati</taxon>
        <taxon>Actinomycetota</taxon>
        <taxon>Actinomycetes</taxon>
        <taxon>Kitasatosporales</taxon>
        <taxon>Streptomycetaceae</taxon>
        <taxon>Streptomyces</taxon>
    </lineage>
</organism>
<evidence type="ECO:0000256" key="5">
    <source>
        <dbReference type="ARBA" id="ARBA00023136"/>
    </source>
</evidence>
<evidence type="ECO:0000313" key="8">
    <source>
        <dbReference type="EMBL" id="MED7827111.1"/>
    </source>
</evidence>
<feature type="transmembrane region" description="Helical" evidence="6">
    <location>
        <begin position="85"/>
        <end position="107"/>
    </location>
</feature>
<evidence type="ECO:0000256" key="2">
    <source>
        <dbReference type="ARBA" id="ARBA00022448"/>
    </source>
</evidence>
<feature type="transmembrane region" description="Helical" evidence="6">
    <location>
        <begin position="23"/>
        <end position="45"/>
    </location>
</feature>
<comment type="similarity">
    <text evidence="6">Belongs to the binding-protein-dependent transport system permease family.</text>
</comment>
<protein>
    <submittedName>
        <fullName evidence="8">ABC transporter permease</fullName>
    </submittedName>
</protein>
<evidence type="ECO:0000256" key="1">
    <source>
        <dbReference type="ARBA" id="ARBA00004141"/>
    </source>
</evidence>
<reference evidence="8" key="1">
    <citation type="submission" date="2024-01" db="EMBL/GenBank/DDBJ databases">
        <title>First draft genome sequence data of TA4-1, the type strain of Gram-positive actinobacterium Streptomyces chiangmaiensis.</title>
        <authorList>
            <person name="Yasawong M."/>
            <person name="Nantapong N."/>
        </authorList>
    </citation>
    <scope>NUCLEOTIDE SEQUENCE</scope>
    <source>
        <strain evidence="8">TA4-1</strain>
    </source>
</reference>
<dbReference type="Gene3D" id="1.10.3720.10">
    <property type="entry name" value="MetI-like"/>
    <property type="match status" value="1"/>
</dbReference>
<evidence type="ECO:0000313" key="9">
    <source>
        <dbReference type="Proteomes" id="UP001333996"/>
    </source>
</evidence>
<dbReference type="EMBL" id="JAYWVC010000204">
    <property type="protein sequence ID" value="MED7827111.1"/>
    <property type="molecule type" value="Genomic_DNA"/>
</dbReference>
<dbReference type="PROSITE" id="PS50928">
    <property type="entry name" value="ABC_TM1"/>
    <property type="match status" value="1"/>
</dbReference>
<proteinExistence type="inferred from homology"/>
<keyword evidence="3 6" id="KW-0812">Transmembrane</keyword>
<comment type="subcellular location">
    <subcellularLocation>
        <location evidence="6">Cell membrane</location>
        <topology evidence="6">Multi-pass membrane protein</topology>
    </subcellularLocation>
    <subcellularLocation>
        <location evidence="1">Membrane</location>
        <topology evidence="1">Multi-pass membrane protein</topology>
    </subcellularLocation>
</comment>
<evidence type="ECO:0000256" key="4">
    <source>
        <dbReference type="ARBA" id="ARBA00022989"/>
    </source>
</evidence>
<accession>A0ABU7FSM1</accession>
<evidence type="ECO:0000259" key="7">
    <source>
        <dbReference type="PROSITE" id="PS50928"/>
    </source>
</evidence>
<dbReference type="CDD" id="cd06261">
    <property type="entry name" value="TM_PBP2"/>
    <property type="match status" value="1"/>
</dbReference>
<dbReference type="Pfam" id="PF00528">
    <property type="entry name" value="BPD_transp_1"/>
    <property type="match status" value="1"/>
</dbReference>
<feature type="transmembrane region" description="Helical" evidence="6">
    <location>
        <begin position="52"/>
        <end position="73"/>
    </location>
</feature>
<keyword evidence="5 6" id="KW-0472">Membrane</keyword>
<evidence type="ECO:0000256" key="6">
    <source>
        <dbReference type="RuleBase" id="RU363032"/>
    </source>
</evidence>
<comment type="caution">
    <text evidence="8">The sequence shown here is derived from an EMBL/GenBank/DDBJ whole genome shotgun (WGS) entry which is preliminary data.</text>
</comment>
<evidence type="ECO:0000256" key="3">
    <source>
        <dbReference type="ARBA" id="ARBA00022692"/>
    </source>
</evidence>
<dbReference type="InterPro" id="IPR000515">
    <property type="entry name" value="MetI-like"/>
</dbReference>
<keyword evidence="2 6" id="KW-0813">Transport</keyword>
<dbReference type="PANTHER" id="PTHR30177:SF4">
    <property type="entry name" value="OSMOPROTECTANT IMPORT PERMEASE PROTEIN OSMW"/>
    <property type="match status" value="1"/>
</dbReference>
<feature type="transmembrane region" description="Helical" evidence="6">
    <location>
        <begin position="128"/>
        <end position="149"/>
    </location>
</feature>
<feature type="transmembrane region" description="Helical" evidence="6">
    <location>
        <begin position="180"/>
        <end position="204"/>
    </location>
</feature>
<keyword evidence="9" id="KW-1185">Reference proteome</keyword>